<dbReference type="RefSeq" id="WP_176063984.1">
    <property type="nucleotide sequence ID" value="NZ_BJTG01000003.1"/>
</dbReference>
<accession>A0A7I9VJ79</accession>
<protein>
    <recommendedName>
        <fullName evidence="2">Lipid/polyisoprenoid-binding YceI-like domain-containing protein</fullName>
    </recommendedName>
</protein>
<keyword evidence="1" id="KW-0732">Signal</keyword>
<proteinExistence type="predicted"/>
<dbReference type="EMBL" id="BJTG01000003">
    <property type="protein sequence ID" value="GEJ56464.1"/>
    <property type="molecule type" value="Genomic_DNA"/>
</dbReference>
<dbReference type="InterPro" id="IPR007372">
    <property type="entry name" value="Lipid/polyisoprenoid-bd_YceI"/>
</dbReference>
<dbReference type="PANTHER" id="PTHR34406:SF1">
    <property type="entry name" value="PROTEIN YCEI"/>
    <property type="match status" value="1"/>
</dbReference>
<comment type="caution">
    <text evidence="3">The sequence shown here is derived from an EMBL/GenBank/DDBJ whole genome shotgun (WGS) entry which is preliminary data.</text>
</comment>
<dbReference type="AlphaFoldDB" id="A0A7I9VJ79"/>
<evidence type="ECO:0000313" key="4">
    <source>
        <dbReference type="Proteomes" id="UP000503640"/>
    </source>
</evidence>
<organism evidence="3 4">
    <name type="scientific">Anaeromyxobacter diazotrophicus</name>
    <dbReference type="NCBI Taxonomy" id="2590199"/>
    <lineage>
        <taxon>Bacteria</taxon>
        <taxon>Pseudomonadati</taxon>
        <taxon>Myxococcota</taxon>
        <taxon>Myxococcia</taxon>
        <taxon>Myxococcales</taxon>
        <taxon>Cystobacterineae</taxon>
        <taxon>Anaeromyxobacteraceae</taxon>
        <taxon>Anaeromyxobacter</taxon>
    </lineage>
</organism>
<evidence type="ECO:0000256" key="1">
    <source>
        <dbReference type="SAM" id="SignalP"/>
    </source>
</evidence>
<dbReference type="SMART" id="SM00867">
    <property type="entry name" value="YceI"/>
    <property type="match status" value="1"/>
</dbReference>
<feature type="domain" description="Lipid/polyisoprenoid-binding YceI-like" evidence="2">
    <location>
        <begin position="19"/>
        <end position="178"/>
    </location>
</feature>
<dbReference type="PANTHER" id="PTHR34406">
    <property type="entry name" value="PROTEIN YCEI"/>
    <property type="match status" value="1"/>
</dbReference>
<feature type="signal peptide" evidence="1">
    <location>
        <begin position="1"/>
        <end position="16"/>
    </location>
</feature>
<dbReference type="Gene3D" id="2.40.128.110">
    <property type="entry name" value="Lipid/polyisoprenoid-binding, YceI-like"/>
    <property type="match status" value="1"/>
</dbReference>
<feature type="chain" id="PRO_5029493887" description="Lipid/polyisoprenoid-binding YceI-like domain-containing protein" evidence="1">
    <location>
        <begin position="17"/>
        <end position="181"/>
    </location>
</feature>
<reference evidence="4" key="1">
    <citation type="journal article" date="2020" name="Appl. Environ. Microbiol.">
        <title>Diazotrophic Anaeromyxobacter Isolates from Soils.</title>
        <authorList>
            <person name="Masuda Y."/>
            <person name="Yamanaka H."/>
            <person name="Xu Z.X."/>
            <person name="Shiratori Y."/>
            <person name="Aono T."/>
            <person name="Amachi S."/>
            <person name="Senoo K."/>
            <person name="Itoh H."/>
        </authorList>
    </citation>
    <scope>NUCLEOTIDE SEQUENCE [LARGE SCALE GENOMIC DNA]</scope>
    <source>
        <strain evidence="4">R267</strain>
    </source>
</reference>
<sequence length="181" mass="19490">MPALLAALLLAAPAAAPRTFDVLPGSTITYRLVHKFHTVTGVSRAVEGKARLMPDGTVQVMVRAPLDSFDSGNSNRDAHMREATAAGTNPYVALKAVGRAPPPERYPAEEAVALRGELTLKTARPVELPARVRFESAERASVKSTFPVSLEEHQVERPSLMFVKVDDRVEIDAALLLGAEP</sequence>
<keyword evidence="4" id="KW-1185">Reference proteome</keyword>
<evidence type="ECO:0000313" key="3">
    <source>
        <dbReference type="EMBL" id="GEJ56464.1"/>
    </source>
</evidence>
<dbReference type="InterPro" id="IPR036761">
    <property type="entry name" value="TTHA0802/YceI-like_sf"/>
</dbReference>
<dbReference type="Proteomes" id="UP000503640">
    <property type="component" value="Unassembled WGS sequence"/>
</dbReference>
<evidence type="ECO:0000259" key="2">
    <source>
        <dbReference type="SMART" id="SM00867"/>
    </source>
</evidence>
<dbReference type="Pfam" id="PF04264">
    <property type="entry name" value="YceI"/>
    <property type="match status" value="1"/>
</dbReference>
<dbReference type="SUPFAM" id="SSF101874">
    <property type="entry name" value="YceI-like"/>
    <property type="match status" value="1"/>
</dbReference>
<name>A0A7I9VJ79_9BACT</name>
<gene>
    <name evidence="3" type="ORF">AMYX_12050</name>
</gene>